<dbReference type="GO" id="GO:0000794">
    <property type="term" value="C:condensed nuclear chromosome"/>
    <property type="evidence" value="ECO:0007669"/>
    <property type="project" value="TreeGrafter"/>
</dbReference>
<dbReference type="GO" id="GO:0000150">
    <property type="term" value="F:DNA strand exchange activity"/>
    <property type="evidence" value="ECO:0007669"/>
    <property type="project" value="TreeGrafter"/>
</dbReference>
<dbReference type="FunFam" id="1.10.150.20:FF:000032">
    <property type="entry name" value="meiotic recombination protein DMC1/LIM15 homolog"/>
    <property type="match status" value="1"/>
</dbReference>
<evidence type="ECO:0000256" key="2">
    <source>
        <dbReference type="SAM" id="MobiDB-lite"/>
    </source>
</evidence>
<dbReference type="AlphaFoldDB" id="A0A6S7GKE4"/>
<proteinExistence type="predicted"/>
<dbReference type="GO" id="GO:0003690">
    <property type="term" value="F:double-stranded DNA binding"/>
    <property type="evidence" value="ECO:0007669"/>
    <property type="project" value="TreeGrafter"/>
</dbReference>
<dbReference type="Pfam" id="PF14520">
    <property type="entry name" value="HHH_5"/>
    <property type="match status" value="1"/>
</dbReference>
<keyword evidence="1" id="KW-0238">DNA-binding</keyword>
<keyword evidence="4" id="KW-1185">Reference proteome</keyword>
<evidence type="ECO:0000313" key="4">
    <source>
        <dbReference type="Proteomes" id="UP001152795"/>
    </source>
</evidence>
<evidence type="ECO:0000256" key="1">
    <source>
        <dbReference type="ARBA" id="ARBA00023125"/>
    </source>
</evidence>
<dbReference type="GO" id="GO:0007131">
    <property type="term" value="P:reciprocal meiotic recombination"/>
    <property type="evidence" value="ECO:0007669"/>
    <property type="project" value="TreeGrafter"/>
</dbReference>
<gene>
    <name evidence="3" type="ORF">PACLA_8A006853</name>
</gene>
<comment type="caution">
    <text evidence="3">The sequence shown here is derived from an EMBL/GenBank/DDBJ whole genome shotgun (WGS) entry which is preliminary data.</text>
</comment>
<dbReference type="GO" id="GO:0070192">
    <property type="term" value="P:chromosome organization involved in meiotic cell cycle"/>
    <property type="evidence" value="ECO:0007669"/>
    <property type="project" value="TreeGrafter"/>
</dbReference>
<dbReference type="InterPro" id="IPR010995">
    <property type="entry name" value="DNA_repair_Rad51/TF_NusA_a-hlx"/>
</dbReference>
<dbReference type="PANTHER" id="PTHR22942:SF30">
    <property type="entry name" value="MEIOTIC RECOMBINATION PROTEIN DMC1_LIM15 HOMOLOG"/>
    <property type="match status" value="1"/>
</dbReference>
<dbReference type="GO" id="GO:0006312">
    <property type="term" value="P:mitotic recombination"/>
    <property type="evidence" value="ECO:0007669"/>
    <property type="project" value="TreeGrafter"/>
</dbReference>
<protein>
    <submittedName>
        <fullName evidence="3">Meiotic recombination DMC1 LIM15 homolog</fullName>
    </submittedName>
</protein>
<dbReference type="OrthoDB" id="10251254at2759"/>
<feature type="compositionally biased region" description="Acidic residues" evidence="2">
    <location>
        <begin position="21"/>
        <end position="31"/>
    </location>
</feature>
<dbReference type="GO" id="GO:0008094">
    <property type="term" value="F:ATP-dependent activity, acting on DNA"/>
    <property type="evidence" value="ECO:0007669"/>
    <property type="project" value="TreeGrafter"/>
</dbReference>
<dbReference type="GO" id="GO:0003697">
    <property type="term" value="F:single-stranded DNA binding"/>
    <property type="evidence" value="ECO:0007669"/>
    <property type="project" value="TreeGrafter"/>
</dbReference>
<name>A0A6S7GKE4_PARCT</name>
<evidence type="ECO:0000313" key="3">
    <source>
        <dbReference type="EMBL" id="CAB3993934.1"/>
    </source>
</evidence>
<dbReference type="Gene3D" id="1.10.150.20">
    <property type="entry name" value="5' to 3' exonuclease, C-terminal subdomain"/>
    <property type="match status" value="1"/>
</dbReference>
<organism evidence="3 4">
    <name type="scientific">Paramuricea clavata</name>
    <name type="common">Red gorgonian</name>
    <name type="synonym">Violescent sea-whip</name>
    <dbReference type="NCBI Taxonomy" id="317549"/>
    <lineage>
        <taxon>Eukaryota</taxon>
        <taxon>Metazoa</taxon>
        <taxon>Cnidaria</taxon>
        <taxon>Anthozoa</taxon>
        <taxon>Octocorallia</taxon>
        <taxon>Malacalcyonacea</taxon>
        <taxon>Plexauridae</taxon>
        <taxon>Paramuricea</taxon>
    </lineage>
</organism>
<reference evidence="3" key="1">
    <citation type="submission" date="2020-04" db="EMBL/GenBank/DDBJ databases">
        <authorList>
            <person name="Alioto T."/>
            <person name="Alioto T."/>
            <person name="Gomez Garrido J."/>
        </authorList>
    </citation>
    <scope>NUCLEOTIDE SEQUENCE</scope>
    <source>
        <strain evidence="3">A484AB</strain>
    </source>
</reference>
<accession>A0A6S7GKE4</accession>
<dbReference type="Proteomes" id="UP001152795">
    <property type="component" value="Unassembled WGS sequence"/>
</dbReference>
<feature type="region of interest" description="Disordered" evidence="2">
    <location>
        <begin position="1"/>
        <end position="31"/>
    </location>
</feature>
<dbReference type="PANTHER" id="PTHR22942">
    <property type="entry name" value="RECA/RAD51/RADA DNA STRAND-PAIRING FAMILY MEMBER"/>
    <property type="match status" value="1"/>
</dbReference>
<sequence length="132" mass="14928">MNGYRDVSSKTTQASRRDEQVVDPEISDQEEEEESFYLDSDLLQNHGINVADIKKLKTSGIYTIKGVQMTTRRKLCQIKGISEAKMEKIKVCIFMILQTICTLLEAAENTLACLLLRCFVPRELGSVISHQS</sequence>
<dbReference type="SUPFAM" id="SSF47794">
    <property type="entry name" value="Rad51 N-terminal domain-like"/>
    <property type="match status" value="1"/>
</dbReference>
<dbReference type="GO" id="GO:0042148">
    <property type="term" value="P:DNA strand invasion"/>
    <property type="evidence" value="ECO:0007669"/>
    <property type="project" value="TreeGrafter"/>
</dbReference>
<dbReference type="EMBL" id="CACRXK020002358">
    <property type="protein sequence ID" value="CAB3993934.1"/>
    <property type="molecule type" value="Genomic_DNA"/>
</dbReference>
<dbReference type="GO" id="GO:0000166">
    <property type="term" value="F:nucleotide binding"/>
    <property type="evidence" value="ECO:0007669"/>
    <property type="project" value="InterPro"/>
</dbReference>
<dbReference type="GO" id="GO:0000730">
    <property type="term" value="P:DNA recombinase assembly"/>
    <property type="evidence" value="ECO:0007669"/>
    <property type="project" value="TreeGrafter"/>
</dbReference>